<dbReference type="GO" id="GO:0003677">
    <property type="term" value="F:DNA binding"/>
    <property type="evidence" value="ECO:0007669"/>
    <property type="project" value="InterPro"/>
</dbReference>
<dbReference type="InterPro" id="IPR013762">
    <property type="entry name" value="Integrase-like_cat_sf"/>
</dbReference>
<dbReference type="Proteomes" id="UP000078460">
    <property type="component" value="Unassembled WGS sequence"/>
</dbReference>
<evidence type="ECO:0000313" key="1">
    <source>
        <dbReference type="EMBL" id="KZB94122.1"/>
    </source>
</evidence>
<dbReference type="EMBL" id="LQCK02000045">
    <property type="protein sequence ID" value="KZB94122.1"/>
    <property type="molecule type" value="Genomic_DNA"/>
</dbReference>
<dbReference type="PROSITE" id="PS51898">
    <property type="entry name" value="TYR_RECOMBINASE"/>
    <property type="match status" value="1"/>
</dbReference>
<dbReference type="GO" id="GO:0015074">
    <property type="term" value="P:DNA integration"/>
    <property type="evidence" value="ECO:0007669"/>
    <property type="project" value="InterPro"/>
</dbReference>
<dbReference type="KEGG" id="smy:BJP26_00410"/>
<name>A0A175Y049_9SPHN</name>
<dbReference type="GO" id="GO:0006310">
    <property type="term" value="P:DNA recombination"/>
    <property type="evidence" value="ECO:0007669"/>
    <property type="project" value="InterPro"/>
</dbReference>
<organism evidence="1 2">
    <name type="scientific">Sphingomonas melonis TY</name>
    <dbReference type="NCBI Taxonomy" id="621456"/>
    <lineage>
        <taxon>Bacteria</taxon>
        <taxon>Pseudomonadati</taxon>
        <taxon>Pseudomonadota</taxon>
        <taxon>Alphaproteobacteria</taxon>
        <taxon>Sphingomonadales</taxon>
        <taxon>Sphingomonadaceae</taxon>
        <taxon>Sphingomonas</taxon>
    </lineage>
</organism>
<sequence length="372" mass="41446">MAPGDVLLAELTAMWLEQHVAGLEAPDRYIDSVEVLETFWEHMRARRLLPEPLTVLSITNGLVDAFIAWRSAQGASAPTISRDIAALRGPISWGMRNNHLSAAPRIKDVKGRKKRKDLEWSPEQVAAILDAAIAEPTRAHVHLFAMINLSTHGRTEAILELDADTQIRQGLIYFLRPDEEQTRKRRAIVPICPTLAPWLEGVRGKVIVYRAPTSAKTRAAGGPDFFERPTANIGNGFEGVLLAAHEMRPDLGLARQAVDAEGKPIWLEPRRKLGETERRPKMVGIGSPNTLRHTIHTWHKRQGVPEAQIDAAAGHSEQGTGASYTHLRPEYLREFIASTEAFWEAVGEYTGSHLRYQRDTNVVAMAGSRVRR</sequence>
<dbReference type="AlphaFoldDB" id="A0A175Y049"/>
<dbReference type="SUPFAM" id="SSF56349">
    <property type="entry name" value="DNA breaking-rejoining enzymes"/>
    <property type="match status" value="1"/>
</dbReference>
<dbReference type="InterPro" id="IPR002104">
    <property type="entry name" value="Integrase_catalytic"/>
</dbReference>
<gene>
    <name evidence="1" type="ORF">AVM11_08965</name>
</gene>
<dbReference type="Gene3D" id="1.10.443.10">
    <property type="entry name" value="Intergrase catalytic core"/>
    <property type="match status" value="1"/>
</dbReference>
<dbReference type="InterPro" id="IPR011010">
    <property type="entry name" value="DNA_brk_join_enz"/>
</dbReference>
<keyword evidence="2" id="KW-1185">Reference proteome</keyword>
<evidence type="ECO:0000313" key="2">
    <source>
        <dbReference type="Proteomes" id="UP000078460"/>
    </source>
</evidence>
<accession>A0A175Y049</accession>
<reference evidence="1" key="1">
    <citation type="submission" date="2016-03" db="EMBL/GenBank/DDBJ databases">
        <title>Sphingomonas melonis TY, whole genome shotgun sequencing.</title>
        <authorList>
            <person name="Wang H."/>
            <person name="Zhu P."/>
        </authorList>
    </citation>
    <scope>NUCLEOTIDE SEQUENCE [LARGE SCALE GENOMIC DNA]</scope>
    <source>
        <strain evidence="1">TY</strain>
    </source>
</reference>
<comment type="caution">
    <text evidence="1">The sequence shown here is derived from an EMBL/GenBank/DDBJ whole genome shotgun (WGS) entry which is preliminary data.</text>
</comment>
<dbReference type="STRING" id="621456.BJP26_00410"/>
<protein>
    <submittedName>
        <fullName evidence="1">Uncharacterized protein</fullName>
    </submittedName>
</protein>
<proteinExistence type="predicted"/>